<feature type="compositionally biased region" description="Basic residues" evidence="1">
    <location>
        <begin position="225"/>
        <end position="244"/>
    </location>
</feature>
<feature type="compositionally biased region" description="Low complexity" evidence="1">
    <location>
        <begin position="41"/>
        <end position="56"/>
    </location>
</feature>
<reference evidence="3" key="1">
    <citation type="journal article" date="2023" name="bioRxiv">
        <title>Scaffold-level genome assemblies of two parasitoid biocontrol wasps reveal the parthenogenesis mechanism and an associated novel virus.</title>
        <authorList>
            <person name="Inwood S."/>
            <person name="Skelly J."/>
            <person name="Guhlin J."/>
            <person name="Harrop T."/>
            <person name="Goldson S."/>
            <person name="Dearden P."/>
        </authorList>
    </citation>
    <scope>NUCLEOTIDE SEQUENCE</scope>
    <source>
        <strain evidence="3">Lincoln</strain>
        <tissue evidence="3">Whole body</tissue>
    </source>
</reference>
<keyword evidence="4" id="KW-1185">Reference proteome</keyword>
<evidence type="ECO:0000313" key="4">
    <source>
        <dbReference type="Proteomes" id="UP001168972"/>
    </source>
</evidence>
<feature type="region of interest" description="Disordered" evidence="1">
    <location>
        <begin position="34"/>
        <end position="56"/>
    </location>
</feature>
<feature type="signal peptide" evidence="2">
    <location>
        <begin position="1"/>
        <end position="21"/>
    </location>
</feature>
<organism evidence="3 4">
    <name type="scientific">Microctonus hyperodae</name>
    <name type="common">Parasitoid wasp</name>
    <dbReference type="NCBI Taxonomy" id="165561"/>
    <lineage>
        <taxon>Eukaryota</taxon>
        <taxon>Metazoa</taxon>
        <taxon>Ecdysozoa</taxon>
        <taxon>Arthropoda</taxon>
        <taxon>Hexapoda</taxon>
        <taxon>Insecta</taxon>
        <taxon>Pterygota</taxon>
        <taxon>Neoptera</taxon>
        <taxon>Endopterygota</taxon>
        <taxon>Hymenoptera</taxon>
        <taxon>Apocrita</taxon>
        <taxon>Ichneumonoidea</taxon>
        <taxon>Braconidae</taxon>
        <taxon>Euphorinae</taxon>
        <taxon>Microctonus</taxon>
    </lineage>
</organism>
<comment type="caution">
    <text evidence="3">The sequence shown here is derived from an EMBL/GenBank/DDBJ whole genome shotgun (WGS) entry which is preliminary data.</text>
</comment>
<accession>A0AA39KZS8</accession>
<keyword evidence="2" id="KW-0732">Signal</keyword>
<dbReference type="Proteomes" id="UP001168972">
    <property type="component" value="Unassembled WGS sequence"/>
</dbReference>
<dbReference type="AlphaFoldDB" id="A0AA39KZS8"/>
<evidence type="ECO:0000313" key="3">
    <source>
        <dbReference type="EMBL" id="KAK0179666.1"/>
    </source>
</evidence>
<dbReference type="EMBL" id="JAQQBR010000003">
    <property type="protein sequence ID" value="KAK0179666.1"/>
    <property type="molecule type" value="Genomic_DNA"/>
</dbReference>
<reference evidence="3" key="2">
    <citation type="submission" date="2023-03" db="EMBL/GenBank/DDBJ databases">
        <authorList>
            <person name="Inwood S.N."/>
            <person name="Skelly J.G."/>
            <person name="Guhlin J."/>
            <person name="Harrop T.W.R."/>
            <person name="Goldson S.G."/>
            <person name="Dearden P.K."/>
        </authorList>
    </citation>
    <scope>NUCLEOTIDE SEQUENCE</scope>
    <source>
        <strain evidence="3">Lincoln</strain>
        <tissue evidence="3">Whole body</tissue>
    </source>
</reference>
<gene>
    <name evidence="3" type="ORF">PV327_005398</name>
</gene>
<name>A0AA39KZS8_MICHY</name>
<protein>
    <submittedName>
        <fullName evidence="3">Uncharacterized protein</fullName>
    </submittedName>
</protein>
<evidence type="ECO:0000256" key="2">
    <source>
        <dbReference type="SAM" id="SignalP"/>
    </source>
</evidence>
<proteinExistence type="predicted"/>
<evidence type="ECO:0000256" key="1">
    <source>
        <dbReference type="SAM" id="MobiDB-lite"/>
    </source>
</evidence>
<sequence length="292" mass="33048">MIVRYLELIIVTLFCYEKTSSFVFEDEGRSYRGQLSEDSRAASAGRRPSSSSYSSRITPSAIDSIFQIPLTLIQSTSSAVQSVSPNNANAINQFTNIPVKTLQAVGNLVRDMIPIQQSDNQNDDSQQDESLEGLTKIRQQQLQQQFQLQQQQQQLQILQGQPQQDEHSAHRRHIFDVGNWASAFKDLFFWKFGHQGGGGYGNLFENNVYFVNGGSGGVRPEQGHHGHKKGKKKKKHKREHHGGHKGGQYYGDDDYIDNIQPLGIFSWQPTRYSSRIQNKIAPGFDDQSRITF</sequence>
<feature type="chain" id="PRO_5041412184" evidence="2">
    <location>
        <begin position="22"/>
        <end position="292"/>
    </location>
</feature>
<feature type="region of interest" description="Disordered" evidence="1">
    <location>
        <begin position="218"/>
        <end position="249"/>
    </location>
</feature>